<reference evidence="2" key="1">
    <citation type="submission" date="2020-07" db="EMBL/GenBank/DDBJ databases">
        <title>Huge and variable diversity of episymbiotic CPR bacteria and DPANN archaea in groundwater ecosystems.</title>
        <authorList>
            <person name="He C.Y."/>
            <person name="Keren R."/>
            <person name="Whittaker M."/>
            <person name="Farag I.F."/>
            <person name="Doudna J."/>
            <person name="Cate J.H.D."/>
            <person name="Banfield J.F."/>
        </authorList>
    </citation>
    <scope>NUCLEOTIDE SEQUENCE</scope>
    <source>
        <strain evidence="2">NC_groundwater_1520_Pr4_B-0.1um_53_5</strain>
    </source>
</reference>
<evidence type="ECO:0000313" key="3">
    <source>
        <dbReference type="Proteomes" id="UP000736328"/>
    </source>
</evidence>
<dbReference type="Pfam" id="PF13115">
    <property type="entry name" value="YtkA"/>
    <property type="match status" value="1"/>
</dbReference>
<protein>
    <submittedName>
        <fullName evidence="2">FixH family protein</fullName>
    </submittedName>
</protein>
<name>A0A933IA16_UNCT6</name>
<evidence type="ECO:0000259" key="1">
    <source>
        <dbReference type="Pfam" id="PF13115"/>
    </source>
</evidence>
<dbReference type="AlphaFoldDB" id="A0A933IA16"/>
<proteinExistence type="predicted"/>
<gene>
    <name evidence="2" type="ORF">HY768_02410</name>
</gene>
<sequence>MSKPLFSFICVIAVLVIVAWPAYSQCCGSSSMSNMDCQAMSQQHDMKEPTAPAPGQLSEAGQKIKIGEECYFTYRFAKKPKMGTSILRVQVYTKDGKPCTAYRITGHSGMPSMGNAHDVLDTFKLNKDNVYLLPVDFVMPGVWRINLSFLRDTSTVFTGWFNQKI</sequence>
<accession>A0A933IA16</accession>
<organism evidence="2 3">
    <name type="scientific">candidate division TA06 bacterium</name>
    <dbReference type="NCBI Taxonomy" id="2250710"/>
    <lineage>
        <taxon>Bacteria</taxon>
        <taxon>Bacteria division TA06</taxon>
    </lineage>
</organism>
<evidence type="ECO:0000313" key="2">
    <source>
        <dbReference type="EMBL" id="MBI4726072.1"/>
    </source>
</evidence>
<dbReference type="Proteomes" id="UP000736328">
    <property type="component" value="Unassembled WGS sequence"/>
</dbReference>
<dbReference type="InterPro" id="IPR032693">
    <property type="entry name" value="YtkA-like_dom"/>
</dbReference>
<dbReference type="EMBL" id="JACQXR010000029">
    <property type="protein sequence ID" value="MBI4726072.1"/>
    <property type="molecule type" value="Genomic_DNA"/>
</dbReference>
<feature type="domain" description="YtkA-like" evidence="1">
    <location>
        <begin position="77"/>
        <end position="147"/>
    </location>
</feature>
<comment type="caution">
    <text evidence="2">The sequence shown here is derived from an EMBL/GenBank/DDBJ whole genome shotgun (WGS) entry which is preliminary data.</text>
</comment>